<protein>
    <submittedName>
        <fullName evidence="1">Uncharacterized protein</fullName>
    </submittedName>
</protein>
<accession>A0A195BCA8</accession>
<dbReference type="AlphaFoldDB" id="A0A195BCA8"/>
<gene>
    <name evidence="1" type="ORF">ALC53_07626</name>
</gene>
<reference evidence="1 2" key="1">
    <citation type="submission" date="2015-09" db="EMBL/GenBank/DDBJ databases">
        <title>Atta colombica WGS genome.</title>
        <authorList>
            <person name="Nygaard S."/>
            <person name="Hu H."/>
            <person name="Boomsma J."/>
            <person name="Zhang G."/>
        </authorList>
    </citation>
    <scope>NUCLEOTIDE SEQUENCE [LARGE SCALE GENOMIC DNA]</scope>
    <source>
        <strain evidence="1">Treedump-2</strain>
        <tissue evidence="1">Whole body</tissue>
    </source>
</reference>
<keyword evidence="2" id="KW-1185">Reference proteome</keyword>
<organism evidence="1 2">
    <name type="scientific">Atta colombica</name>
    <dbReference type="NCBI Taxonomy" id="520822"/>
    <lineage>
        <taxon>Eukaryota</taxon>
        <taxon>Metazoa</taxon>
        <taxon>Ecdysozoa</taxon>
        <taxon>Arthropoda</taxon>
        <taxon>Hexapoda</taxon>
        <taxon>Insecta</taxon>
        <taxon>Pterygota</taxon>
        <taxon>Neoptera</taxon>
        <taxon>Endopterygota</taxon>
        <taxon>Hymenoptera</taxon>
        <taxon>Apocrita</taxon>
        <taxon>Aculeata</taxon>
        <taxon>Formicoidea</taxon>
        <taxon>Formicidae</taxon>
        <taxon>Myrmicinae</taxon>
        <taxon>Atta</taxon>
    </lineage>
</organism>
<proteinExistence type="predicted"/>
<dbReference type="EMBL" id="KQ976528">
    <property type="protein sequence ID" value="KYM81834.1"/>
    <property type="molecule type" value="Genomic_DNA"/>
</dbReference>
<dbReference type="Proteomes" id="UP000078540">
    <property type="component" value="Unassembled WGS sequence"/>
</dbReference>
<sequence>MKKRNLRACSILYFVLQTLDQCSNYEILPHYKLYKTDCALLEDDTRVEVSKEDH</sequence>
<name>A0A195BCA8_9HYME</name>
<evidence type="ECO:0000313" key="2">
    <source>
        <dbReference type="Proteomes" id="UP000078540"/>
    </source>
</evidence>
<evidence type="ECO:0000313" key="1">
    <source>
        <dbReference type="EMBL" id="KYM81834.1"/>
    </source>
</evidence>